<reference evidence="5 6" key="2">
    <citation type="submission" date="2018-06" db="EMBL/GenBank/DDBJ databases">
        <authorList>
            <consortium name="Pathogen Informatics"/>
            <person name="Doyle S."/>
        </authorList>
    </citation>
    <scope>NUCLEOTIDE SEQUENCE [LARGE SCALE GENOMIC DNA]</scope>
    <source>
        <strain evidence="5 6">NCTC12413</strain>
    </source>
</reference>
<evidence type="ECO:0000313" key="7">
    <source>
        <dbReference type="Proteomes" id="UP000321598"/>
    </source>
</evidence>
<evidence type="ECO:0000259" key="2">
    <source>
        <dbReference type="Pfam" id="PF11181"/>
    </source>
</evidence>
<name>A0A1W5QDV5_9STAP</name>
<evidence type="ECO:0000256" key="1">
    <source>
        <dbReference type="ARBA" id="ARBA00008128"/>
    </source>
</evidence>
<keyword evidence="7" id="KW-1185">Reference proteome</keyword>
<reference evidence="4 7" key="3">
    <citation type="submission" date="2019-07" db="EMBL/GenBank/DDBJ databases">
        <title>Whole genome shotgun sequence of Staphylococcus arlettae NBRC 109765.</title>
        <authorList>
            <person name="Hosoyama A."/>
            <person name="Uohara A."/>
            <person name="Ohji S."/>
            <person name="Ichikawa N."/>
        </authorList>
    </citation>
    <scope>NUCLEOTIDE SEQUENCE [LARGE SCALE GENOMIC DNA]</scope>
    <source>
        <strain evidence="4 7">NBRC 109765</strain>
    </source>
</reference>
<gene>
    <name evidence="5" type="ORF">NCTC12413_02545</name>
    <name evidence="4" type="ORF">SAR03_02910</name>
</gene>
<protein>
    <submittedName>
        <fullName evidence="5">Transcriptional regulator</fullName>
    </submittedName>
</protein>
<evidence type="ECO:0000313" key="6">
    <source>
        <dbReference type="Proteomes" id="UP000254956"/>
    </source>
</evidence>
<dbReference type="InterPro" id="IPR025889">
    <property type="entry name" value="GSP17M-like_dom"/>
</dbReference>
<dbReference type="AlphaFoldDB" id="A0A1W5QDV5"/>
<sequence length="136" mass="15223">MTEFTVVDNAEALYQAIDGKRAEGYKDYELTVLSKSKLHLDELHDSEINLTSTGGTFSDKVAKIMTGEDTESVVLANYNLSDEASERYKKELMDNKFILVAAKDTSSHEEVNHLNAAYDEKILGKHFSEETRGPKS</sequence>
<organism evidence="3">
    <name type="scientific">Staphylococcus arlettae</name>
    <dbReference type="NCBI Taxonomy" id="29378"/>
    <lineage>
        <taxon>Bacteria</taxon>
        <taxon>Bacillati</taxon>
        <taxon>Bacillota</taxon>
        <taxon>Bacilli</taxon>
        <taxon>Bacillales</taxon>
        <taxon>Staphylococcaceae</taxon>
        <taxon>Staphylococcus</taxon>
    </lineage>
</organism>
<dbReference type="Pfam" id="PF11181">
    <property type="entry name" value="YflT"/>
    <property type="match status" value="1"/>
</dbReference>
<accession>A0A1W5QDV5</accession>
<evidence type="ECO:0000313" key="5">
    <source>
        <dbReference type="EMBL" id="SUJ28967.1"/>
    </source>
</evidence>
<dbReference type="OrthoDB" id="2409186at2"/>
<dbReference type="EMBL" id="BKAV01000002">
    <property type="protein sequence ID" value="GEP99253.1"/>
    <property type="molecule type" value="Genomic_DNA"/>
</dbReference>
<reference evidence="3" key="1">
    <citation type="journal article" date="2017" name="MSphere">
        <title>Novel beta-lactamase blaARL in Staphylococcus arlettae.</title>
        <authorList>
            <person name="Andreis S.N."/>
            <person name="Perreten V."/>
            <person name="Schwendener S."/>
        </authorList>
    </citation>
    <scope>NUCLEOTIDE SEQUENCE</scope>
    <source>
        <strain evidence="3">SAN1670</strain>
    </source>
</reference>
<dbReference type="RefSeq" id="WP_103388595.1">
    <property type="nucleotide sequence ID" value="NZ_BKAV01000002.1"/>
</dbReference>
<evidence type="ECO:0000313" key="3">
    <source>
        <dbReference type="EMBL" id="APY23786.1"/>
    </source>
</evidence>
<proteinExistence type="inferred from homology"/>
<dbReference type="GeneID" id="97288845"/>
<dbReference type="EMBL" id="KY363215">
    <property type="protein sequence ID" value="APY23786.1"/>
    <property type="molecule type" value="Genomic_DNA"/>
</dbReference>
<dbReference type="STRING" id="1212545.SARL_02060"/>
<comment type="similarity">
    <text evidence="1">Belongs to the UPF0355 family.</text>
</comment>
<feature type="domain" description="General stress protein 17M-like" evidence="2">
    <location>
        <begin position="5"/>
        <end position="93"/>
    </location>
</feature>
<dbReference type="Proteomes" id="UP000254956">
    <property type="component" value="Unassembled WGS sequence"/>
</dbReference>
<dbReference type="Proteomes" id="UP000321598">
    <property type="component" value="Unassembled WGS sequence"/>
</dbReference>
<evidence type="ECO:0000313" key="4">
    <source>
        <dbReference type="EMBL" id="GEP99253.1"/>
    </source>
</evidence>
<dbReference type="EMBL" id="UGZE01000001">
    <property type="protein sequence ID" value="SUJ28967.1"/>
    <property type="molecule type" value="Genomic_DNA"/>
</dbReference>